<dbReference type="PANTHER" id="PTHR34597">
    <property type="entry name" value="SLR1661 PROTEIN"/>
    <property type="match status" value="1"/>
</dbReference>
<gene>
    <name evidence="3" type="ORF">FIA58_016535</name>
</gene>
<dbReference type="InterPro" id="IPR029052">
    <property type="entry name" value="Metallo-depent_PP-like"/>
</dbReference>
<dbReference type="Gene3D" id="3.60.21.10">
    <property type="match status" value="1"/>
</dbReference>
<dbReference type="InterPro" id="IPR005565">
    <property type="entry name" value="Hemolysn_activator_HlyB_C"/>
</dbReference>
<dbReference type="Pfam" id="PF03865">
    <property type="entry name" value="ShlB"/>
    <property type="match status" value="1"/>
</dbReference>
<dbReference type="RefSeq" id="WP_140963802.1">
    <property type="nucleotide sequence ID" value="NZ_VEVQ02000012.1"/>
</dbReference>
<sequence length="1236" mass="141560">MNLFLLNNKLLIVKRLFVLTIVFGVVVSCATKKAQISRETEDAKLLENTSQFEIAHTFYLLGDAGNAKKDSTTIALSSFEEKLNESSREATVLYLGDNIYPKGMPEKNNVGRELAMHQLDVQIDAVKHFQGKTIFIPGNHDWYSNGVKGLKREQEYVEKKLGKNSFLPKNGCPIKTVAINDEIVLIIVDSEWYITNWDNHPTINDDCEIKTRNQFLEEFRNEIKKARGKTTLIAIHHPMFSNGPHGGQYSFREHMNPVPVLGTLKNSIRRTTGIVNADLSNKYYNDLKKNIVAASLQNDRVILISGHEHSLQYLVEDNIPQIISGSGSKATATRNVKGGKFSYGVNGYAILDVYRNGASKIRFISAKNDKVEFETIVLKSNSFKNEVKYPIVVKDSIQSSIYSEEETKKGKFYTFLWGERFRKYYSTPVKAKIAYLDTLKGGLIPVRKGGGTQSKALRLKDKEGKQYVMRAMKKNASQYIQAAMFKDQYVEREFKNTKAESLVKDVFTGSHPYASFTMAILSDAIGLAHLNPKLYYIPKQDVLGDFNQEFGDELYQFEEHASDGHTDLADGDFTGEIISTMDVLKEIHDDESKMVDEKAFIKARLFDMLVGDWDRHQDQWRWLQFKENEKKVYRPLPRDRDQPFSRMSDGLVLGTAVRLIPVAKLLKKYNSDLKNVKGFNIEPLPLDMAFITDATKEVWDEQVELIKKNITKGVVDEAFNSMPREVNDYTVDDIKKMLLNRRDNLQEISDRYFNLVNKYAVITATNKDDYIKIEGKENGEVEVSVFRKKDKTIKDLFHHRIYNPKLTKEIWIYGLDDDDTFEVVGKSRKIKIRLIGGQNNDVYQVEKGRNIVIYDYKTKNNDVTDAGKATLKLQDKYAINVYDYKKLKTNTNQLIPTIGANPDDGFKIGMNNTYTVYGFERNPFTRQHQFKGAYYFATNGYELDYKGEFANAIGNLNLVLQTKFQSPNFSLNFFGYGNETKNNDDDFGLNYNRVKVREFNIGPSLVWKLYGGSQFSFGLQYASIEVQETEGRFVKNNTQLPNYIFDENQFFNTNVKYFFENYDNKAYPTLGMRIGLEIGYKKSLDVKNKSFGYIMPEISFNHKLSSSGKLVLATKVKSQINLVNDFEFYQAASIGGNDGLRGFRNQRFIGNQSFYQNTDIRYSFNRVKTQFVPIKLGIYGAFDYGRVWYKYEDSNKWNNSYGGGVFINGAELLSLNLGVFNSNDGFRVAFGLGFAF</sequence>
<feature type="domain" description="Haemolysin activator HlyB C-terminal" evidence="2">
    <location>
        <begin position="1087"/>
        <end position="1195"/>
    </location>
</feature>
<proteinExistence type="predicted"/>
<dbReference type="Pfam" id="PF00149">
    <property type="entry name" value="Metallophos"/>
    <property type="match status" value="1"/>
</dbReference>
<dbReference type="InterPro" id="IPR004843">
    <property type="entry name" value="Calcineurin-like_PHP"/>
</dbReference>
<dbReference type="PANTHER" id="PTHR34597:SF3">
    <property type="entry name" value="OUTER MEMBRANE TRANSPORTER CDIB"/>
    <property type="match status" value="1"/>
</dbReference>
<dbReference type="Proteomes" id="UP000817854">
    <property type="component" value="Unassembled WGS sequence"/>
</dbReference>
<evidence type="ECO:0000313" key="3">
    <source>
        <dbReference type="EMBL" id="NHN27290.1"/>
    </source>
</evidence>
<keyword evidence="4" id="KW-1185">Reference proteome</keyword>
<organism evidence="3 4">
    <name type="scientific">Flavobacterium jejuense</name>
    <dbReference type="NCBI Taxonomy" id="1544455"/>
    <lineage>
        <taxon>Bacteria</taxon>
        <taxon>Pseudomonadati</taxon>
        <taxon>Bacteroidota</taxon>
        <taxon>Flavobacteriia</taxon>
        <taxon>Flavobacteriales</taxon>
        <taxon>Flavobacteriaceae</taxon>
        <taxon>Flavobacterium</taxon>
    </lineage>
</organism>
<dbReference type="InterPro" id="IPR051544">
    <property type="entry name" value="TPS_OM_transporter"/>
</dbReference>
<evidence type="ECO:0000259" key="2">
    <source>
        <dbReference type="Pfam" id="PF03865"/>
    </source>
</evidence>
<dbReference type="EMBL" id="VEVQ02000012">
    <property type="protein sequence ID" value="NHN27290.1"/>
    <property type="molecule type" value="Genomic_DNA"/>
</dbReference>
<evidence type="ECO:0000259" key="1">
    <source>
        <dbReference type="Pfam" id="PF00149"/>
    </source>
</evidence>
<comment type="caution">
    <text evidence="3">The sequence shown here is derived from an EMBL/GenBank/DDBJ whole genome shotgun (WGS) entry which is preliminary data.</text>
</comment>
<evidence type="ECO:0000313" key="4">
    <source>
        <dbReference type="Proteomes" id="UP000817854"/>
    </source>
</evidence>
<name>A0ABX0ITR8_9FLAO</name>
<protein>
    <submittedName>
        <fullName evidence="3">Phosphoesterase</fullName>
    </submittedName>
</protein>
<reference evidence="3" key="2">
    <citation type="submission" date="2020-02" db="EMBL/GenBank/DDBJ databases">
        <title>Flavobacterium profundi sp. nov., isolated from a deep-sea seamount.</title>
        <authorList>
            <person name="Zhang D.-C."/>
        </authorList>
    </citation>
    <scope>NUCLEOTIDE SEQUENCE</scope>
    <source>
        <strain evidence="3">EC11</strain>
    </source>
</reference>
<reference evidence="3" key="1">
    <citation type="submission" date="2019-05" db="EMBL/GenBank/DDBJ databases">
        <authorList>
            <person name="Lianzixin W."/>
        </authorList>
    </citation>
    <scope>NUCLEOTIDE SEQUENCE</scope>
    <source>
        <strain evidence="3">EC11</strain>
    </source>
</reference>
<feature type="domain" description="Calcineurin-like phosphoesterase" evidence="1">
    <location>
        <begin position="77"/>
        <end position="263"/>
    </location>
</feature>
<accession>A0ABX0ITR8</accession>
<dbReference type="SUPFAM" id="SSF56300">
    <property type="entry name" value="Metallo-dependent phosphatases"/>
    <property type="match status" value="1"/>
</dbReference>